<dbReference type="EMBL" id="BAAAUG010000053">
    <property type="protein sequence ID" value="GAA3108413.1"/>
    <property type="molecule type" value="Genomic_DNA"/>
</dbReference>
<evidence type="ECO:0000313" key="3">
    <source>
        <dbReference type="Proteomes" id="UP001501637"/>
    </source>
</evidence>
<sequence>MATATEPTTTVYDIESNTVLYRIPATEARRDLDMHRDCGATVHEYGTTDRNDAPLHVVITVALPRRRCAPDQGAVYEFPGSPATDPTDPPTPQTPTADPANLPAPPAPTGTFATALALYRTKGAAHAPNHALMAGLCQDTIQTLVGAVSPQLVWEGAMKNGLTAKELLHLCNTDFMAVDDLQWI</sequence>
<feature type="region of interest" description="Disordered" evidence="1">
    <location>
        <begin position="72"/>
        <end position="107"/>
    </location>
</feature>
<proteinExistence type="predicted"/>
<evidence type="ECO:0000256" key="1">
    <source>
        <dbReference type="SAM" id="MobiDB-lite"/>
    </source>
</evidence>
<name>A0ABP6MGK9_9ACTN</name>
<comment type="caution">
    <text evidence="2">The sequence shown here is derived from an EMBL/GenBank/DDBJ whole genome shotgun (WGS) entry which is preliminary data.</text>
</comment>
<dbReference type="RefSeq" id="WP_344521798.1">
    <property type="nucleotide sequence ID" value="NZ_BAAAUG010000053.1"/>
</dbReference>
<evidence type="ECO:0000313" key="2">
    <source>
        <dbReference type="EMBL" id="GAA3108413.1"/>
    </source>
</evidence>
<dbReference type="Proteomes" id="UP001501637">
    <property type="component" value="Unassembled WGS sequence"/>
</dbReference>
<gene>
    <name evidence="2" type="ORF">GCM10010449_33940</name>
</gene>
<reference evidence="3" key="1">
    <citation type="journal article" date="2019" name="Int. J. Syst. Evol. Microbiol.">
        <title>The Global Catalogue of Microorganisms (GCM) 10K type strain sequencing project: providing services to taxonomists for standard genome sequencing and annotation.</title>
        <authorList>
            <consortium name="The Broad Institute Genomics Platform"/>
            <consortium name="The Broad Institute Genome Sequencing Center for Infectious Disease"/>
            <person name="Wu L."/>
            <person name="Ma J."/>
        </authorList>
    </citation>
    <scope>NUCLEOTIDE SEQUENCE [LARGE SCALE GENOMIC DNA]</scope>
    <source>
        <strain evidence="3">JCM 9092</strain>
    </source>
</reference>
<protein>
    <submittedName>
        <fullName evidence="2">Uncharacterized protein</fullName>
    </submittedName>
</protein>
<organism evidence="2 3">
    <name type="scientific">Streptomyces rectiviolaceus</name>
    <dbReference type="NCBI Taxonomy" id="332591"/>
    <lineage>
        <taxon>Bacteria</taxon>
        <taxon>Bacillati</taxon>
        <taxon>Actinomycetota</taxon>
        <taxon>Actinomycetes</taxon>
        <taxon>Kitasatosporales</taxon>
        <taxon>Streptomycetaceae</taxon>
        <taxon>Streptomyces</taxon>
    </lineage>
</organism>
<accession>A0ABP6MGK9</accession>
<keyword evidence="3" id="KW-1185">Reference proteome</keyword>